<dbReference type="AlphaFoldDB" id="A0AAV3W8N8"/>
<reference evidence="1 2" key="1">
    <citation type="submission" date="2019-07" db="EMBL/GenBank/DDBJ databases">
        <title>Whole genome shotgun sequence of Acinetobacter johnsonii NBRC 102197.</title>
        <authorList>
            <person name="Hosoyama A."/>
            <person name="Uohara A."/>
            <person name="Ohji S."/>
            <person name="Ichikawa N."/>
        </authorList>
    </citation>
    <scope>NUCLEOTIDE SEQUENCE [LARGE SCALE GENOMIC DNA]</scope>
    <source>
        <strain evidence="1 2">NBRC 102197</strain>
    </source>
</reference>
<comment type="caution">
    <text evidence="1">The sequence shown here is derived from an EMBL/GenBank/DDBJ whole genome shotgun (WGS) entry which is preliminary data.</text>
</comment>
<sequence length="152" mass="17278">MLKIIQDEKINEEIIKMHTSISKLLCVIALFCTTPLYAKSNDQNQTSCQEVKFQDTAQAWAGHYYLNGVMEVGSELLLETNGKFKWYLAVGSLDQYAEGTWWKNGNCIGLKALPKYSKHLEIFPTRLDVEESHLTVTWIGGRQDGAYVRATQ</sequence>
<evidence type="ECO:0000313" key="2">
    <source>
        <dbReference type="Proteomes" id="UP000321274"/>
    </source>
</evidence>
<proteinExistence type="predicted"/>
<name>A0AAV3W8N8_ACIJO</name>
<organism evidence="1 2">
    <name type="scientific">Acinetobacter johnsonii</name>
    <dbReference type="NCBI Taxonomy" id="40214"/>
    <lineage>
        <taxon>Bacteria</taxon>
        <taxon>Pseudomonadati</taxon>
        <taxon>Pseudomonadota</taxon>
        <taxon>Gammaproteobacteria</taxon>
        <taxon>Moraxellales</taxon>
        <taxon>Moraxellaceae</taxon>
        <taxon>Acinetobacter</taxon>
    </lineage>
</organism>
<evidence type="ECO:0000313" key="1">
    <source>
        <dbReference type="EMBL" id="GEK42999.1"/>
    </source>
</evidence>
<dbReference type="EMBL" id="BJUJ01000003">
    <property type="protein sequence ID" value="GEK42999.1"/>
    <property type="molecule type" value="Genomic_DNA"/>
</dbReference>
<accession>A0AAV3W8N8</accession>
<dbReference type="Proteomes" id="UP000321274">
    <property type="component" value="Unassembled WGS sequence"/>
</dbReference>
<gene>
    <name evidence="1" type="ORF">AJO04nite_02570</name>
</gene>
<protein>
    <submittedName>
        <fullName evidence="1">Uncharacterized protein</fullName>
    </submittedName>
</protein>